<proteinExistence type="predicted"/>
<accession>A0AAW1J1M3</accession>
<sequence>MSLNYSEDCDQVYSSNESLDENEDYKEELRNRINQLRGTMLELKTQLKNEKDNWEREIQQLSNSENNLNQADIVTSSNDMSTTNSLQYIELQGFSMYEDPMNYINVESKNLQRQLAISNYRRRLLEVENMCNLELMRVKQNVTFLQPLRLIASEWESNKEPNESGESLNQASKTAEYSLMEEKNNKINELTHLELINNKFAGDMANALSKVYPDSNDILTTTKSNKSKYQNDDTKFQSTWCNDYLTTEQNY</sequence>
<comment type="caution">
    <text evidence="2">The sequence shown here is derived from an EMBL/GenBank/DDBJ whole genome shotgun (WGS) entry which is preliminary data.</text>
</comment>
<organism evidence="2 3">
    <name type="scientific">Popillia japonica</name>
    <name type="common">Japanese beetle</name>
    <dbReference type="NCBI Taxonomy" id="7064"/>
    <lineage>
        <taxon>Eukaryota</taxon>
        <taxon>Metazoa</taxon>
        <taxon>Ecdysozoa</taxon>
        <taxon>Arthropoda</taxon>
        <taxon>Hexapoda</taxon>
        <taxon>Insecta</taxon>
        <taxon>Pterygota</taxon>
        <taxon>Neoptera</taxon>
        <taxon>Endopterygota</taxon>
        <taxon>Coleoptera</taxon>
        <taxon>Polyphaga</taxon>
        <taxon>Scarabaeiformia</taxon>
        <taxon>Scarabaeidae</taxon>
        <taxon>Rutelinae</taxon>
        <taxon>Popillia</taxon>
    </lineage>
</organism>
<evidence type="ECO:0000313" key="2">
    <source>
        <dbReference type="EMBL" id="KAK9696455.1"/>
    </source>
</evidence>
<keyword evidence="3" id="KW-1185">Reference proteome</keyword>
<evidence type="ECO:0000256" key="1">
    <source>
        <dbReference type="SAM" id="MobiDB-lite"/>
    </source>
</evidence>
<name>A0AAW1J1M3_POPJA</name>
<reference evidence="2 3" key="1">
    <citation type="journal article" date="2024" name="BMC Genomics">
        <title>De novo assembly and annotation of Popillia japonica's genome with initial clues to its potential as an invasive pest.</title>
        <authorList>
            <person name="Cucini C."/>
            <person name="Boschi S."/>
            <person name="Funari R."/>
            <person name="Cardaioli E."/>
            <person name="Iannotti N."/>
            <person name="Marturano G."/>
            <person name="Paoli F."/>
            <person name="Bruttini M."/>
            <person name="Carapelli A."/>
            <person name="Frati F."/>
            <person name="Nardi F."/>
        </authorList>
    </citation>
    <scope>NUCLEOTIDE SEQUENCE [LARGE SCALE GENOMIC DNA]</scope>
    <source>
        <strain evidence="2">DMR45628</strain>
    </source>
</reference>
<gene>
    <name evidence="2" type="ORF">QE152_g31886</name>
</gene>
<protein>
    <submittedName>
        <fullName evidence="2">Uncharacterized protein</fullName>
    </submittedName>
</protein>
<dbReference type="EMBL" id="JASPKY010000450">
    <property type="protein sequence ID" value="KAK9696455.1"/>
    <property type="molecule type" value="Genomic_DNA"/>
</dbReference>
<dbReference type="AlphaFoldDB" id="A0AAW1J1M3"/>
<feature type="region of interest" description="Disordered" evidence="1">
    <location>
        <begin position="1"/>
        <end position="23"/>
    </location>
</feature>
<dbReference type="Proteomes" id="UP001458880">
    <property type="component" value="Unassembled WGS sequence"/>
</dbReference>
<evidence type="ECO:0000313" key="3">
    <source>
        <dbReference type="Proteomes" id="UP001458880"/>
    </source>
</evidence>